<comment type="caution">
    <text evidence="7">The sequence shown here is derived from an EMBL/GenBank/DDBJ whole genome shotgun (WGS) entry which is preliminary data.</text>
</comment>
<gene>
    <name evidence="7" type="ORF">KFK09_011732</name>
</gene>
<dbReference type="Gene3D" id="1.20.5.4130">
    <property type="match status" value="1"/>
</dbReference>
<reference evidence="7" key="1">
    <citation type="journal article" date="2022" name="Front. Genet.">
        <title>Chromosome-Scale Assembly of the Dendrobium nobile Genome Provides Insights Into the Molecular Mechanism of the Biosynthesis of the Medicinal Active Ingredient of Dendrobium.</title>
        <authorList>
            <person name="Xu Q."/>
            <person name="Niu S.-C."/>
            <person name="Li K.-L."/>
            <person name="Zheng P.-J."/>
            <person name="Zhang X.-J."/>
            <person name="Jia Y."/>
            <person name="Liu Y."/>
            <person name="Niu Y.-X."/>
            <person name="Yu L.-H."/>
            <person name="Chen D.-F."/>
            <person name="Zhang G.-Q."/>
        </authorList>
    </citation>
    <scope>NUCLEOTIDE SEQUENCE</scope>
    <source>
        <tissue evidence="7">Leaf</tissue>
    </source>
</reference>
<dbReference type="SMR" id="A0A8T3BFR3"/>
<dbReference type="Pfam" id="PF18052">
    <property type="entry name" value="Rx_N"/>
    <property type="match status" value="1"/>
</dbReference>
<evidence type="ECO:0000256" key="1">
    <source>
        <dbReference type="ARBA" id="ARBA00008894"/>
    </source>
</evidence>
<keyword evidence="2" id="KW-0433">Leucine-rich repeat</keyword>
<comment type="similarity">
    <text evidence="1">Belongs to the disease resistance NB-LRR family.</text>
</comment>
<dbReference type="GO" id="GO:0000166">
    <property type="term" value="F:nucleotide binding"/>
    <property type="evidence" value="ECO:0007669"/>
    <property type="project" value="UniProtKB-KW"/>
</dbReference>
<dbReference type="InterPro" id="IPR041118">
    <property type="entry name" value="Rx_N"/>
</dbReference>
<organism evidence="7 8">
    <name type="scientific">Dendrobium nobile</name>
    <name type="common">Orchid</name>
    <dbReference type="NCBI Taxonomy" id="94219"/>
    <lineage>
        <taxon>Eukaryota</taxon>
        <taxon>Viridiplantae</taxon>
        <taxon>Streptophyta</taxon>
        <taxon>Embryophyta</taxon>
        <taxon>Tracheophyta</taxon>
        <taxon>Spermatophyta</taxon>
        <taxon>Magnoliopsida</taxon>
        <taxon>Liliopsida</taxon>
        <taxon>Asparagales</taxon>
        <taxon>Orchidaceae</taxon>
        <taxon>Epidendroideae</taxon>
        <taxon>Malaxideae</taxon>
        <taxon>Dendrobiinae</taxon>
        <taxon>Dendrobium</taxon>
    </lineage>
</organism>
<keyword evidence="3" id="KW-0677">Repeat</keyword>
<evidence type="ECO:0000313" key="7">
    <source>
        <dbReference type="EMBL" id="KAI0511110.1"/>
    </source>
</evidence>
<dbReference type="AlphaFoldDB" id="A0A8T3BFR3"/>
<evidence type="ECO:0000256" key="2">
    <source>
        <dbReference type="ARBA" id="ARBA00022614"/>
    </source>
</evidence>
<protein>
    <recommendedName>
        <fullName evidence="6">Disease resistance N-terminal domain-containing protein</fullName>
    </recommendedName>
</protein>
<dbReference type="EMBL" id="JAGYWB010000009">
    <property type="protein sequence ID" value="KAI0511110.1"/>
    <property type="molecule type" value="Genomic_DNA"/>
</dbReference>
<evidence type="ECO:0000259" key="6">
    <source>
        <dbReference type="Pfam" id="PF18052"/>
    </source>
</evidence>
<evidence type="ECO:0000256" key="3">
    <source>
        <dbReference type="ARBA" id="ARBA00022737"/>
    </source>
</evidence>
<evidence type="ECO:0000256" key="4">
    <source>
        <dbReference type="ARBA" id="ARBA00022741"/>
    </source>
</evidence>
<name>A0A8T3BFR3_DENNO</name>
<feature type="domain" description="Disease resistance N-terminal" evidence="6">
    <location>
        <begin position="2"/>
        <end position="62"/>
    </location>
</feature>
<keyword evidence="5" id="KW-0611">Plant defense</keyword>
<evidence type="ECO:0000313" key="8">
    <source>
        <dbReference type="Proteomes" id="UP000829196"/>
    </source>
</evidence>
<proteinExistence type="inferred from homology"/>
<sequence>MESDLQLLNSTQERMFALLSDAEERRYIGDDSVHRWLRELKAVAFDAEDVYDEFRTYKTLSETPIDRWGKCWRKFDRRDRIQKIREEYERIVKEKKGLRLRASRRRSGEEI</sequence>
<dbReference type="OrthoDB" id="670616at2759"/>
<accession>A0A8T3BFR3</accession>
<keyword evidence="4" id="KW-0547">Nucleotide-binding</keyword>
<dbReference type="GO" id="GO:0006952">
    <property type="term" value="P:defense response"/>
    <property type="evidence" value="ECO:0007669"/>
    <property type="project" value="UniProtKB-KW"/>
</dbReference>
<keyword evidence="8" id="KW-1185">Reference proteome</keyword>
<evidence type="ECO:0000256" key="5">
    <source>
        <dbReference type="ARBA" id="ARBA00022821"/>
    </source>
</evidence>
<dbReference type="Proteomes" id="UP000829196">
    <property type="component" value="Unassembled WGS sequence"/>
</dbReference>